<organism evidence="2 3">
    <name type="scientific">Leptosphaeria maculans (strain JN3 / isolate v23.1.3 / race Av1-4-5-6-7-8)</name>
    <name type="common">Blackleg fungus</name>
    <name type="synonym">Phoma lingam</name>
    <dbReference type="NCBI Taxonomy" id="985895"/>
    <lineage>
        <taxon>Eukaryota</taxon>
        <taxon>Fungi</taxon>
        <taxon>Dikarya</taxon>
        <taxon>Ascomycota</taxon>
        <taxon>Pezizomycotina</taxon>
        <taxon>Dothideomycetes</taxon>
        <taxon>Pleosporomycetidae</taxon>
        <taxon>Pleosporales</taxon>
        <taxon>Pleosporineae</taxon>
        <taxon>Leptosphaeriaceae</taxon>
        <taxon>Plenodomus</taxon>
        <taxon>Plenodomus lingam/Leptosphaeria maculans species complex</taxon>
    </lineage>
</organism>
<dbReference type="InParanoid" id="E5A6K7"/>
<protein>
    <submittedName>
        <fullName evidence="2">Uncharacterized protein</fullName>
    </submittedName>
</protein>
<evidence type="ECO:0000256" key="1">
    <source>
        <dbReference type="SAM" id="MobiDB-lite"/>
    </source>
</evidence>
<keyword evidence="3" id="KW-1185">Reference proteome</keyword>
<sequence length="128" mass="14699">MQSYTKSHTRDIIKPRHSQKSKKKAPSPRPSPRISRAHFDTRSKRIQPTWDELSPVAVRAVTAIVRMGATDDLERTHLYHFKNRPNSTQPHNPIPRQRKPFAHPPYSPRTLIKASNTCNADNAHVSLH</sequence>
<feature type="compositionally biased region" description="Basic residues" evidence="1">
    <location>
        <begin position="15"/>
        <end position="26"/>
    </location>
</feature>
<dbReference type="EMBL" id="FP929135">
    <property type="protein sequence ID" value="CBX99252.1"/>
    <property type="molecule type" value="Genomic_DNA"/>
</dbReference>
<name>E5A6K7_LEPMJ</name>
<reference evidence="3" key="1">
    <citation type="journal article" date="2011" name="Nat. Commun.">
        <title>Effector diversification within compartments of the Leptosphaeria maculans genome affected by Repeat-Induced Point mutations.</title>
        <authorList>
            <person name="Rouxel T."/>
            <person name="Grandaubert J."/>
            <person name="Hane J.K."/>
            <person name="Hoede C."/>
            <person name="van de Wouw A.P."/>
            <person name="Couloux A."/>
            <person name="Dominguez V."/>
            <person name="Anthouard V."/>
            <person name="Bally P."/>
            <person name="Bourras S."/>
            <person name="Cozijnsen A.J."/>
            <person name="Ciuffetti L.M."/>
            <person name="Degrave A."/>
            <person name="Dilmaghani A."/>
            <person name="Duret L."/>
            <person name="Fudal I."/>
            <person name="Goodwin S.B."/>
            <person name="Gout L."/>
            <person name="Glaser N."/>
            <person name="Linglin J."/>
            <person name="Kema G.H.J."/>
            <person name="Lapalu N."/>
            <person name="Lawrence C.B."/>
            <person name="May K."/>
            <person name="Meyer M."/>
            <person name="Ollivier B."/>
            <person name="Poulain J."/>
            <person name="Schoch C.L."/>
            <person name="Simon A."/>
            <person name="Spatafora J.W."/>
            <person name="Stachowiak A."/>
            <person name="Turgeon B.G."/>
            <person name="Tyler B.M."/>
            <person name="Vincent D."/>
            <person name="Weissenbach J."/>
            <person name="Amselem J."/>
            <person name="Quesneville H."/>
            <person name="Oliver R.P."/>
            <person name="Wincker P."/>
            <person name="Balesdent M.-H."/>
            <person name="Howlett B.J."/>
        </authorList>
    </citation>
    <scope>NUCLEOTIDE SEQUENCE [LARGE SCALE GENOMIC DNA]</scope>
    <source>
        <strain evidence="3">JN3 / isolate v23.1.3 / race Av1-4-5-6-7-8</strain>
    </source>
</reference>
<gene>
    <name evidence="2" type="ORF">LEMA_P084910.1</name>
</gene>
<dbReference type="HOGENOM" id="CLU_1959973_0_0_1"/>
<dbReference type="AlphaFoldDB" id="E5A6K7"/>
<feature type="region of interest" description="Disordered" evidence="1">
    <location>
        <begin position="80"/>
        <end position="112"/>
    </location>
</feature>
<accession>E5A6K7</accession>
<evidence type="ECO:0000313" key="2">
    <source>
        <dbReference type="EMBL" id="CBX99252.1"/>
    </source>
</evidence>
<dbReference type="VEuPathDB" id="FungiDB:LEMA_P084910.1"/>
<proteinExistence type="predicted"/>
<feature type="region of interest" description="Disordered" evidence="1">
    <location>
        <begin position="1"/>
        <end position="46"/>
    </location>
</feature>
<dbReference type="Proteomes" id="UP000002668">
    <property type="component" value="Genome"/>
</dbReference>
<evidence type="ECO:0000313" key="3">
    <source>
        <dbReference type="Proteomes" id="UP000002668"/>
    </source>
</evidence>